<dbReference type="Proteomes" id="UP000011704">
    <property type="component" value="Unassembled WGS sequence"/>
</dbReference>
<feature type="chain" id="PRO_5004019776" description="EfeO-type cupredoxin-like domain-containing protein" evidence="1">
    <location>
        <begin position="26"/>
        <end position="124"/>
    </location>
</feature>
<evidence type="ECO:0000256" key="1">
    <source>
        <dbReference type="SAM" id="SignalP"/>
    </source>
</evidence>
<keyword evidence="3" id="KW-1185">Reference proteome</keyword>
<protein>
    <recommendedName>
        <fullName evidence="4">EfeO-type cupredoxin-like domain-containing protein</fullName>
    </recommendedName>
</protein>
<gene>
    <name evidence="2" type="ORF">NITGR_270026</name>
</gene>
<reference evidence="2 3" key="1">
    <citation type="journal article" date="2013" name="Front. Microbiol.">
        <title>The genome of Nitrospina gracilis illuminates the metabolism and evolution of the major marine nitrite oxidizer.</title>
        <authorList>
            <person name="Luecker S."/>
            <person name="Nowka B."/>
            <person name="Rattei T."/>
            <person name="Spieck E."/>
            <person name="and Daims H."/>
        </authorList>
    </citation>
    <scope>NUCLEOTIDE SEQUENCE [LARGE SCALE GENOMIC DNA]</scope>
    <source>
        <strain evidence="2 3">3/211</strain>
    </source>
</reference>
<evidence type="ECO:0008006" key="4">
    <source>
        <dbReference type="Google" id="ProtNLM"/>
    </source>
</evidence>
<accession>M1YXR2</accession>
<feature type="signal peptide" evidence="1">
    <location>
        <begin position="1"/>
        <end position="25"/>
    </location>
</feature>
<dbReference type="RefSeq" id="WP_005007618.1">
    <property type="nucleotide sequence ID" value="NZ_HG422173.1"/>
</dbReference>
<evidence type="ECO:0000313" key="2">
    <source>
        <dbReference type="EMBL" id="CCQ90266.1"/>
    </source>
</evidence>
<proteinExistence type="predicted"/>
<name>M1YXR2_NITG3</name>
<evidence type="ECO:0000313" key="3">
    <source>
        <dbReference type="Proteomes" id="UP000011704"/>
    </source>
</evidence>
<keyword evidence="1" id="KW-0732">Signal</keyword>
<sequence length="124" mass="13713">MKTKRMGFILMAVCLLLGWAVGTAAAPPTEEISTEEWILTPGTAASCPHDFILENADTEAVELQLMLGNEPFMIDRIEPKDAKAYGLHHSLSEAMTEGRDVDKDDWATVLHTGEQGSLRMYCMQ</sequence>
<dbReference type="EMBL" id="CAQJ01000030">
    <property type="protein sequence ID" value="CCQ90266.1"/>
    <property type="molecule type" value="Genomic_DNA"/>
</dbReference>
<organism evidence="2 3">
    <name type="scientific">Nitrospina gracilis (strain 3/211)</name>
    <dbReference type="NCBI Taxonomy" id="1266370"/>
    <lineage>
        <taxon>Bacteria</taxon>
        <taxon>Pseudomonadati</taxon>
        <taxon>Nitrospinota/Tectimicrobiota group</taxon>
        <taxon>Nitrospinota</taxon>
        <taxon>Nitrospinia</taxon>
        <taxon>Nitrospinales</taxon>
        <taxon>Nitrospinaceae</taxon>
        <taxon>Nitrospina</taxon>
    </lineage>
</organism>
<dbReference type="InParanoid" id="M1YXR2"/>
<dbReference type="HOGENOM" id="CLU_2001447_0_0_0"/>
<comment type="caution">
    <text evidence="2">The sequence shown here is derived from an EMBL/GenBank/DDBJ whole genome shotgun (WGS) entry which is preliminary data.</text>
</comment>
<dbReference type="AlphaFoldDB" id="M1YXR2"/>